<keyword evidence="1" id="KW-1133">Transmembrane helix</keyword>
<name>A0A6N2XJZ8_BACOV</name>
<evidence type="ECO:0000313" key="2">
    <source>
        <dbReference type="EMBL" id="VYT54137.1"/>
    </source>
</evidence>
<protein>
    <submittedName>
        <fullName evidence="2">Uncharacterized protein</fullName>
    </submittedName>
</protein>
<gene>
    <name evidence="2" type="ORF">BOLFYP28_04547</name>
</gene>
<accession>A0A6N2XJZ8</accession>
<organism evidence="2">
    <name type="scientific">Bacteroides ovatus</name>
    <dbReference type="NCBI Taxonomy" id="28116"/>
    <lineage>
        <taxon>Bacteria</taxon>
        <taxon>Pseudomonadati</taxon>
        <taxon>Bacteroidota</taxon>
        <taxon>Bacteroidia</taxon>
        <taxon>Bacteroidales</taxon>
        <taxon>Bacteroidaceae</taxon>
        <taxon>Bacteroides</taxon>
    </lineage>
</organism>
<reference evidence="2" key="1">
    <citation type="submission" date="2019-11" db="EMBL/GenBank/DDBJ databases">
        <authorList>
            <person name="Feng L."/>
        </authorList>
    </citation>
    <scope>NUCLEOTIDE SEQUENCE</scope>
    <source>
        <strain evidence="2">BovatusLFYP28</strain>
    </source>
</reference>
<feature type="transmembrane region" description="Helical" evidence="1">
    <location>
        <begin position="6"/>
        <end position="25"/>
    </location>
</feature>
<evidence type="ECO:0000256" key="1">
    <source>
        <dbReference type="SAM" id="Phobius"/>
    </source>
</evidence>
<proteinExistence type="predicted"/>
<dbReference type="EMBL" id="CACRTD010000085">
    <property type="protein sequence ID" value="VYT54137.1"/>
    <property type="molecule type" value="Genomic_DNA"/>
</dbReference>
<keyword evidence="1" id="KW-0472">Membrane</keyword>
<sequence length="251" mass="29018">MNVYLILFVVIFNAVFLVIILLYLINIFEKVLSDNPVVRINRQNHELFDRLSALLKEVADIKKGYQESISERKEFSELIFSNVEQCQKGLDELTLLLKSHDVSASSSSAVDQIAYNDAVIAFNNINNELYELRQLPEIGMALMEALVMDKNPTIDFSSLAQDEKELINNLKSKISLFNMNYRSQIVSFLSVKERDWKDCVRFPLNQNFDGTWDEHLLGDDIMPDYRINRVVQLGFEFPDSNIIGRRKSKIL</sequence>
<keyword evidence="1" id="KW-0812">Transmembrane</keyword>
<dbReference type="AlphaFoldDB" id="A0A6N2XJZ8"/>